<dbReference type="InterPro" id="IPR019654">
    <property type="entry name" value="NADH-quinone_OxRdatse_su_L"/>
</dbReference>
<comment type="function">
    <text evidence="14">NDH-1 shuttles electrons from an unknown electron donor, via FMN and iron-sulfur (Fe-S) centers, to quinones in the respiratory and/or the photosynthetic chain. The immediate electron acceptor for the enzyme in this species is believed to be plastoquinone. Couples the redox reaction to proton translocation, and thus conserves the redox energy in a proton gradient. Cyanobacterial NDH-1 also plays a role in inorganic carbon-concentration.</text>
</comment>
<protein>
    <recommendedName>
        <fullName evidence="14">NAD(P)H-quinone oxidoreductase subunit L</fullName>
        <ecNumber evidence="14">7.1.1.-</ecNumber>
    </recommendedName>
    <alternativeName>
        <fullName evidence="14">NAD(P)H dehydrogenase I subunit L</fullName>
        <shortName evidence="14">NDH-1 subunit L</shortName>
        <shortName evidence="14">NDH-L</shortName>
    </alternativeName>
</protein>
<dbReference type="GO" id="GO:0016655">
    <property type="term" value="F:oxidoreductase activity, acting on NAD(P)H, quinone or similar compound as acceptor"/>
    <property type="evidence" value="ECO:0007669"/>
    <property type="project" value="UniProtKB-UniRule"/>
</dbReference>
<comment type="similarity">
    <text evidence="14">Belongs to the complex I NdhL subunit family.</text>
</comment>
<name>A0A0G2HNA0_9SYNE</name>
<comment type="subcellular location">
    <subcellularLocation>
        <location evidence="14">Cellular thylakoid membrane</location>
        <topology evidence="14">Multi-pass membrane protein</topology>
    </subcellularLocation>
    <subcellularLocation>
        <location evidence="1">Membrane</location>
        <topology evidence="1">Multi-pass membrane protein</topology>
    </subcellularLocation>
</comment>
<evidence type="ECO:0000256" key="10">
    <source>
        <dbReference type="ARBA" id="ARBA00023078"/>
    </source>
</evidence>
<feature type="transmembrane region" description="Helical" evidence="14">
    <location>
        <begin position="12"/>
        <end position="35"/>
    </location>
</feature>
<keyword evidence="2 14" id="KW-0813">Transport</keyword>
<comment type="subunit">
    <text evidence="14">NDH-1 can be composed of about 15 different subunits; different subcomplexes with different compositions have been identified which probably have different functions.</text>
</comment>
<comment type="catalytic activity">
    <reaction evidence="12 14">
        <text>a plastoquinone + NADPH + (n+1) H(+)(in) = a plastoquinol + NADP(+) + n H(+)(out)</text>
        <dbReference type="Rhea" id="RHEA:42612"/>
        <dbReference type="Rhea" id="RHEA-COMP:9561"/>
        <dbReference type="Rhea" id="RHEA-COMP:9562"/>
        <dbReference type="ChEBI" id="CHEBI:15378"/>
        <dbReference type="ChEBI" id="CHEBI:17757"/>
        <dbReference type="ChEBI" id="CHEBI:57783"/>
        <dbReference type="ChEBI" id="CHEBI:58349"/>
        <dbReference type="ChEBI" id="CHEBI:62192"/>
    </reaction>
</comment>
<feature type="transmembrane region" description="Helical" evidence="14">
    <location>
        <begin position="47"/>
        <end position="67"/>
    </location>
</feature>
<keyword evidence="10 14" id="KW-0793">Thylakoid</keyword>
<dbReference type="EC" id="7.1.1.-" evidence="14"/>
<evidence type="ECO:0000256" key="3">
    <source>
        <dbReference type="ARBA" id="ARBA00022692"/>
    </source>
</evidence>
<dbReference type="AlphaFoldDB" id="A0A0G2HNA0"/>
<keyword evidence="8 14" id="KW-1133">Transmembrane helix</keyword>
<evidence type="ECO:0000256" key="13">
    <source>
        <dbReference type="ARBA" id="ARBA00048026"/>
    </source>
</evidence>
<keyword evidence="7 14" id="KW-1278">Translocase</keyword>
<dbReference type="HAMAP" id="MF_01355">
    <property type="entry name" value="NDH1_NDH1L"/>
    <property type="match status" value="1"/>
</dbReference>
<evidence type="ECO:0000256" key="5">
    <source>
        <dbReference type="ARBA" id="ARBA00022857"/>
    </source>
</evidence>
<keyword evidence="3 14" id="KW-0812">Transmembrane</keyword>
<dbReference type="PATRIC" id="fig|1604020.3.peg.1944"/>
<evidence type="ECO:0000256" key="4">
    <source>
        <dbReference type="ARBA" id="ARBA00022719"/>
    </source>
</evidence>
<evidence type="ECO:0000256" key="8">
    <source>
        <dbReference type="ARBA" id="ARBA00022989"/>
    </source>
</evidence>
<keyword evidence="4 14" id="KW-0874">Quinone</keyword>
<evidence type="ECO:0000256" key="2">
    <source>
        <dbReference type="ARBA" id="ARBA00022448"/>
    </source>
</evidence>
<evidence type="ECO:0000256" key="7">
    <source>
        <dbReference type="ARBA" id="ARBA00022967"/>
    </source>
</evidence>
<dbReference type="GO" id="GO:0048038">
    <property type="term" value="F:quinone binding"/>
    <property type="evidence" value="ECO:0007669"/>
    <property type="project" value="UniProtKB-KW"/>
</dbReference>
<dbReference type="PANTHER" id="PTHR36727">
    <property type="entry name" value="NAD(P)H-QUINONE OXIDOREDUCTASE SUBUNIT L, CHLOROPLASTIC"/>
    <property type="match status" value="1"/>
</dbReference>
<evidence type="ECO:0000256" key="11">
    <source>
        <dbReference type="ARBA" id="ARBA00023136"/>
    </source>
</evidence>
<reference evidence="15 16" key="1">
    <citation type="submission" date="2015-01" db="EMBL/GenBank/DDBJ databases">
        <title>Lifestyle Evolution in Cyanobacterial Symbionts of Sponges.</title>
        <authorList>
            <person name="Burgsdorf I."/>
            <person name="Slaby B.M."/>
            <person name="Handley K.M."/>
            <person name="Haber M."/>
            <person name="Blom J."/>
            <person name="Marshall C.W."/>
            <person name="Gilbert J.A."/>
            <person name="Hentschel U."/>
            <person name="Steindler L."/>
        </authorList>
    </citation>
    <scope>NUCLEOTIDE SEQUENCE [LARGE SCALE GENOMIC DNA]</scope>
    <source>
        <strain evidence="15">SP3</strain>
    </source>
</reference>
<evidence type="ECO:0000256" key="9">
    <source>
        <dbReference type="ARBA" id="ARBA00023027"/>
    </source>
</evidence>
<sequence length="78" mass="8593">MPMPSFDTLLLLGLVGALGVTYLVLAPAALMAWLHWRWHVMGKVERLLSYGLVFLLFPGLILLSPFVNLRPAGRHGAP</sequence>
<keyword evidence="5 14" id="KW-0521">NADP</keyword>
<comment type="catalytic activity">
    <reaction evidence="13 14">
        <text>a plastoquinone + NADH + (n+1) H(+)(in) = a plastoquinol + NAD(+) + n H(+)(out)</text>
        <dbReference type="Rhea" id="RHEA:42608"/>
        <dbReference type="Rhea" id="RHEA-COMP:9561"/>
        <dbReference type="Rhea" id="RHEA-COMP:9562"/>
        <dbReference type="ChEBI" id="CHEBI:15378"/>
        <dbReference type="ChEBI" id="CHEBI:17757"/>
        <dbReference type="ChEBI" id="CHEBI:57540"/>
        <dbReference type="ChEBI" id="CHEBI:57945"/>
        <dbReference type="ChEBI" id="CHEBI:62192"/>
    </reaction>
</comment>
<comment type="caution">
    <text evidence="15">The sequence shown here is derived from an EMBL/GenBank/DDBJ whole genome shotgun (WGS) entry which is preliminary data.</text>
</comment>
<organism evidence="15 16">
    <name type="scientific">Candidatus Synechococcus spongiarum SP3</name>
    <dbReference type="NCBI Taxonomy" id="1604020"/>
    <lineage>
        <taxon>Bacteria</taxon>
        <taxon>Bacillati</taxon>
        <taxon>Cyanobacteriota</taxon>
        <taxon>Cyanophyceae</taxon>
        <taxon>Synechococcales</taxon>
        <taxon>Synechococcaceae</taxon>
        <taxon>Synechococcus</taxon>
    </lineage>
</organism>
<dbReference type="GO" id="GO:0031676">
    <property type="term" value="C:plasma membrane-derived thylakoid membrane"/>
    <property type="evidence" value="ECO:0007669"/>
    <property type="project" value="UniProtKB-SubCell"/>
</dbReference>
<keyword evidence="6 14" id="KW-0618">Plastoquinone</keyword>
<keyword evidence="9 14" id="KW-0520">NAD</keyword>
<gene>
    <name evidence="14" type="primary">ndhL</name>
    <name evidence="15" type="ORF">TE42_02145</name>
</gene>
<evidence type="ECO:0000256" key="1">
    <source>
        <dbReference type="ARBA" id="ARBA00004141"/>
    </source>
</evidence>
<evidence type="ECO:0000313" key="15">
    <source>
        <dbReference type="EMBL" id="KKZ12982.1"/>
    </source>
</evidence>
<dbReference type="Pfam" id="PF10716">
    <property type="entry name" value="NdhL"/>
    <property type="match status" value="1"/>
</dbReference>
<accession>A0A0G2HNA0</accession>
<dbReference type="Proteomes" id="UP000035067">
    <property type="component" value="Unassembled WGS sequence"/>
</dbReference>
<dbReference type="PANTHER" id="PTHR36727:SF2">
    <property type="entry name" value="NAD(P)H-QUINONE OXIDOREDUCTASE SUBUNIT L, CHLOROPLASTIC"/>
    <property type="match status" value="1"/>
</dbReference>
<evidence type="ECO:0000313" key="16">
    <source>
        <dbReference type="Proteomes" id="UP000035067"/>
    </source>
</evidence>
<evidence type="ECO:0000256" key="14">
    <source>
        <dbReference type="HAMAP-Rule" id="MF_01355"/>
    </source>
</evidence>
<evidence type="ECO:0000256" key="6">
    <source>
        <dbReference type="ARBA" id="ARBA00022957"/>
    </source>
</evidence>
<proteinExistence type="inferred from homology"/>
<keyword evidence="11 14" id="KW-0472">Membrane</keyword>
<evidence type="ECO:0000256" key="12">
    <source>
        <dbReference type="ARBA" id="ARBA00047726"/>
    </source>
</evidence>
<dbReference type="EMBL" id="JXQG01000007">
    <property type="protein sequence ID" value="KKZ12982.1"/>
    <property type="molecule type" value="Genomic_DNA"/>
</dbReference>